<feature type="compositionally biased region" description="Basic and acidic residues" evidence="10">
    <location>
        <begin position="1088"/>
        <end position="1100"/>
    </location>
</feature>
<dbReference type="Proteomes" id="UP000479190">
    <property type="component" value="Unassembled WGS sequence"/>
</dbReference>
<evidence type="ECO:0000259" key="11">
    <source>
        <dbReference type="PROSITE" id="PS50125"/>
    </source>
</evidence>
<evidence type="ECO:0000313" key="12">
    <source>
        <dbReference type="EMBL" id="CAB0028762.1"/>
    </source>
</evidence>
<feature type="compositionally biased region" description="Basic and acidic residues" evidence="10">
    <location>
        <begin position="71"/>
        <end position="80"/>
    </location>
</feature>
<dbReference type="InterPro" id="IPR018297">
    <property type="entry name" value="A/G_cyclase_CS"/>
</dbReference>
<dbReference type="GO" id="GO:0038060">
    <property type="term" value="P:nitric oxide-cGMP-mediated signaling"/>
    <property type="evidence" value="ECO:0007669"/>
    <property type="project" value="TreeGrafter"/>
</dbReference>
<dbReference type="InterPro" id="IPR029787">
    <property type="entry name" value="Nucleotide_cyclase"/>
</dbReference>
<evidence type="ECO:0000256" key="6">
    <source>
        <dbReference type="ARBA" id="ARBA00023239"/>
    </source>
</evidence>
<dbReference type="SUPFAM" id="SSF111126">
    <property type="entry name" value="Ligand-binding domain in the NO signalling and Golgi transport"/>
    <property type="match status" value="2"/>
</dbReference>
<evidence type="ECO:0000256" key="1">
    <source>
        <dbReference type="ARBA" id="ARBA00004496"/>
    </source>
</evidence>
<dbReference type="EC" id="4.6.1.2" evidence="2"/>
<keyword evidence="9" id="KW-0175">Coiled coil</keyword>
<gene>
    <name evidence="12" type="ORF">TBRA_LOCUS899</name>
</gene>
<dbReference type="Pfam" id="PF07701">
    <property type="entry name" value="HNOBA"/>
    <property type="match status" value="1"/>
</dbReference>
<comment type="subcellular location">
    <subcellularLocation>
        <location evidence="1">Cytoplasm</location>
    </subcellularLocation>
</comment>
<keyword evidence="3" id="KW-0963">Cytoplasm</keyword>
<evidence type="ECO:0000256" key="10">
    <source>
        <dbReference type="SAM" id="MobiDB-lite"/>
    </source>
</evidence>
<dbReference type="Gene3D" id="3.90.1520.10">
    <property type="entry name" value="H-NOX domain"/>
    <property type="match status" value="2"/>
</dbReference>
<name>A0A6H5I0K2_9HYME</name>
<dbReference type="GO" id="GO:0005525">
    <property type="term" value="F:GTP binding"/>
    <property type="evidence" value="ECO:0007669"/>
    <property type="project" value="UniProtKB-KW"/>
</dbReference>
<reference evidence="12 13" key="1">
    <citation type="submission" date="2020-02" db="EMBL/GenBank/DDBJ databases">
        <authorList>
            <person name="Ferguson B K."/>
        </authorList>
    </citation>
    <scope>NUCLEOTIDE SEQUENCE [LARGE SCALE GENOMIC DNA]</scope>
</reference>
<keyword evidence="7" id="KW-0141">cGMP biosynthesis</keyword>
<dbReference type="InterPro" id="IPR024096">
    <property type="entry name" value="NO_sig/Golgi_transp_ligand-bd"/>
</dbReference>
<dbReference type="InterPro" id="IPR042463">
    <property type="entry name" value="HNOB_dom_associated_sf"/>
</dbReference>
<evidence type="ECO:0000256" key="4">
    <source>
        <dbReference type="ARBA" id="ARBA00022741"/>
    </source>
</evidence>
<feature type="domain" description="Guanylate cyclase" evidence="11">
    <location>
        <begin position="827"/>
        <end position="955"/>
    </location>
</feature>
<feature type="region of interest" description="Disordered" evidence="10">
    <location>
        <begin position="70"/>
        <end position="117"/>
    </location>
</feature>
<evidence type="ECO:0000313" key="13">
    <source>
        <dbReference type="Proteomes" id="UP000479190"/>
    </source>
</evidence>
<feature type="region of interest" description="Disordered" evidence="10">
    <location>
        <begin position="1007"/>
        <end position="1105"/>
    </location>
</feature>
<dbReference type="GO" id="GO:0070026">
    <property type="term" value="F:nitric oxide binding"/>
    <property type="evidence" value="ECO:0007669"/>
    <property type="project" value="TreeGrafter"/>
</dbReference>
<dbReference type="Pfam" id="PF00211">
    <property type="entry name" value="Guanylate_cyc"/>
    <property type="match status" value="1"/>
</dbReference>
<evidence type="ECO:0000256" key="8">
    <source>
        <dbReference type="RuleBase" id="RU000405"/>
    </source>
</evidence>
<dbReference type="OrthoDB" id="6127067at2759"/>
<sequence>MYGIIIENVAEYVRHTYSEETWEEVLKVAGMTYMYFNVNQVYPERMMPKLTNAAMQRFGDGRHAAIGRLENAPRADRAQGQKEGGGEQGTVEGDAAHRGATVSHDTPKRVGPAEARRAADRHLRVNFTAISSRLSAMEVVKMLNSMWLEFDKLTEKHETYKRGRQCAARTTPIASVTWPWICSWPSATCTIRRAASTSRSASASTAGPSWRASSASRCPGTASSASPSTSPPRWSRRASPCRSTSRSRRASCCRPSTRSSSVPSSSRSTIWVHLLVLLDYFPIAINYPRNCCLHRDADVLPGSKSRAEAPHQDRNIDAGSESRSQLQQEPLQALQPDELEACQSERLLSGPSRQDVRPDIGKHVRVHQAGVRGGQVGRDQAAGGRRAAEFQRASGLPGESDTEAGQQGYTGPRHHGARVLRPNGSALRELRRPVRLRSGTLGLGQARARLSKRPRQPPRVSEILLPTHASAIVHLRERNQTRSVTHIRTPPRIHAYNKIYNKIHQLRAPAAIQILPRGLFPLYFFRFIHAGLTLHYRSKRRGFVYYTMGQIREVARHFYHKELQIELMHEEILFDTVHVTFQLTFDNRAFTLASLTMTREEKHLPIGASVLFEIFPFCIVFGADMVVRSIGNSLMVILPDLIGKKITHRFDLVRPLIAFKFQTILNRTNNIFELVSVEPVLAERPSDRRKQQLFLLNEIDSQEDRVLRLKGQMIYMDNWRMMMYLGTPVMPDLNALIAAGLYINDLSLHDFSRDLMLAGTQQSVELKLALDQEQLKSKKLEESMRKLDEEMKRTDELLYQMIPKQVADRLRNGENPIDTCQMFDSVSILFSDIVTFTEICSRITPMEVVSMLNGMYSLFDTLTERNRVYKVETIGDAYMVVSGAPVKQNDHADRVCDMALDMLEAITDLTDRSTGQHLQIRIGIHSGAVVAGIVGLKMPRYCLFGDSVNVASRMEATSEAMQIHISQSTKELLSPSYRVSERGEIQVKGKGSMKTYWLEKREMRSQSTKNISIQEPPQWHAAASSRQNSLSQSSTALANPSDPSSLERLSSRTPMSPQLAQVAAQRHRHRHHHRRHHQERHERHQRHERTAEVSGEETRRIYSPITFQDVARKSAANSPANSPTKYSQAEKQLRSNSLGAVPVASFQTKTAELFGSLISDTEQHLRLMHRGSISSASCVQTIDPLDMPLVCPGNLAAGKRQFGRKMLTPAERDTTPSCSESSSSSSGSSSGSSSASNVADCSSHDEAASALNETSSDSATRRLRYTEHCCPGFVVPRPGGRPTSAREAHCAIV</sequence>
<feature type="compositionally biased region" description="Low complexity" evidence="10">
    <location>
        <begin position="222"/>
        <end position="244"/>
    </location>
</feature>
<dbReference type="InterPro" id="IPR011644">
    <property type="entry name" value="Heme_NO-bd"/>
</dbReference>
<feature type="region of interest" description="Disordered" evidence="10">
    <location>
        <begin position="364"/>
        <end position="419"/>
    </location>
</feature>
<dbReference type="PROSITE" id="PS50125">
    <property type="entry name" value="GUANYLATE_CYCLASE_2"/>
    <property type="match status" value="1"/>
</dbReference>
<dbReference type="InterPro" id="IPR001054">
    <property type="entry name" value="A/G_cyclase"/>
</dbReference>
<dbReference type="PANTHER" id="PTHR45655">
    <property type="entry name" value="GUANYLATE CYCLASE SOLUBLE SUBUNIT BETA-2"/>
    <property type="match status" value="1"/>
</dbReference>
<feature type="compositionally biased region" description="Basic residues" evidence="10">
    <location>
        <begin position="1065"/>
        <end position="1087"/>
    </location>
</feature>
<evidence type="ECO:0000256" key="3">
    <source>
        <dbReference type="ARBA" id="ARBA00022490"/>
    </source>
</evidence>
<feature type="compositionally biased region" description="Low complexity" evidence="10">
    <location>
        <begin position="1217"/>
        <end position="1240"/>
    </location>
</feature>
<dbReference type="GO" id="GO:0004383">
    <property type="term" value="F:guanylate cyclase activity"/>
    <property type="evidence" value="ECO:0007669"/>
    <property type="project" value="UniProtKB-EC"/>
</dbReference>
<dbReference type="SUPFAM" id="SSF55073">
    <property type="entry name" value="Nucleotide cyclase"/>
    <property type="match status" value="1"/>
</dbReference>
<dbReference type="PANTHER" id="PTHR45655:SF10">
    <property type="entry name" value="SOLUBLE GUANYLATE CYCLASE 88E"/>
    <property type="match status" value="1"/>
</dbReference>
<evidence type="ECO:0000256" key="9">
    <source>
        <dbReference type="SAM" id="Coils"/>
    </source>
</evidence>
<dbReference type="GO" id="GO:0070482">
    <property type="term" value="P:response to oxygen levels"/>
    <property type="evidence" value="ECO:0007669"/>
    <property type="project" value="TreeGrafter"/>
</dbReference>
<organism evidence="12 13">
    <name type="scientific">Trichogramma brassicae</name>
    <dbReference type="NCBI Taxonomy" id="86971"/>
    <lineage>
        <taxon>Eukaryota</taxon>
        <taxon>Metazoa</taxon>
        <taxon>Ecdysozoa</taxon>
        <taxon>Arthropoda</taxon>
        <taxon>Hexapoda</taxon>
        <taxon>Insecta</taxon>
        <taxon>Pterygota</taxon>
        <taxon>Neoptera</taxon>
        <taxon>Endopterygota</taxon>
        <taxon>Hymenoptera</taxon>
        <taxon>Apocrita</taxon>
        <taxon>Proctotrupomorpha</taxon>
        <taxon>Chalcidoidea</taxon>
        <taxon>Trichogrammatidae</taxon>
        <taxon>Trichogramma</taxon>
    </lineage>
</organism>
<dbReference type="CDD" id="cd07302">
    <property type="entry name" value="CHD"/>
    <property type="match status" value="1"/>
</dbReference>
<evidence type="ECO:0000256" key="2">
    <source>
        <dbReference type="ARBA" id="ARBA00012202"/>
    </source>
</evidence>
<dbReference type="PROSITE" id="PS00452">
    <property type="entry name" value="GUANYLATE_CYCLASE_1"/>
    <property type="match status" value="1"/>
</dbReference>
<dbReference type="Gene3D" id="3.30.450.260">
    <property type="entry name" value="Haem NO binding associated domain"/>
    <property type="match status" value="1"/>
</dbReference>
<dbReference type="Gene3D" id="6.10.250.780">
    <property type="match status" value="1"/>
</dbReference>
<dbReference type="EMBL" id="CADCXV010000191">
    <property type="protein sequence ID" value="CAB0028762.1"/>
    <property type="molecule type" value="Genomic_DNA"/>
</dbReference>
<dbReference type="GO" id="GO:0008074">
    <property type="term" value="C:guanylate cyclase complex, soluble"/>
    <property type="evidence" value="ECO:0007669"/>
    <property type="project" value="TreeGrafter"/>
</dbReference>
<dbReference type="SMART" id="SM00044">
    <property type="entry name" value="CYCc"/>
    <property type="match status" value="1"/>
</dbReference>
<accession>A0A6H5I0K2</accession>
<feature type="coiled-coil region" evidence="9">
    <location>
        <begin position="770"/>
        <end position="797"/>
    </location>
</feature>
<feature type="compositionally biased region" description="Polar residues" evidence="10">
    <location>
        <begin position="1037"/>
        <end position="1059"/>
    </location>
</feature>
<feature type="compositionally biased region" description="Low complexity" evidence="10">
    <location>
        <begin position="252"/>
        <end position="264"/>
    </location>
</feature>
<keyword evidence="6 8" id="KW-0456">Lyase</keyword>
<protein>
    <recommendedName>
        <fullName evidence="2">guanylate cyclase</fullName>
        <ecNumber evidence="2">4.6.1.2</ecNumber>
    </recommendedName>
</protein>
<keyword evidence="4" id="KW-0547">Nucleotide-binding</keyword>
<feature type="region of interest" description="Disordered" evidence="10">
    <location>
        <begin position="1209"/>
        <end position="1240"/>
    </location>
</feature>
<feature type="region of interest" description="Disordered" evidence="10">
    <location>
        <begin position="303"/>
        <end position="330"/>
    </location>
</feature>
<dbReference type="InterPro" id="IPR038158">
    <property type="entry name" value="H-NOX_domain_sf"/>
</dbReference>
<keyword evidence="13" id="KW-1185">Reference proteome</keyword>
<dbReference type="FunFam" id="3.30.70.1230:FF:000007">
    <property type="entry name" value="Guanylate cyclase soluble subunit alpha-3"/>
    <property type="match status" value="1"/>
</dbReference>
<keyword evidence="5" id="KW-0342">GTP-binding</keyword>
<dbReference type="GO" id="GO:0020037">
    <property type="term" value="F:heme binding"/>
    <property type="evidence" value="ECO:0007669"/>
    <property type="project" value="InterPro"/>
</dbReference>
<dbReference type="Pfam" id="PF07700">
    <property type="entry name" value="HNOB"/>
    <property type="match status" value="2"/>
</dbReference>
<proteinExistence type="inferred from homology"/>
<evidence type="ECO:0000256" key="7">
    <source>
        <dbReference type="ARBA" id="ARBA00023293"/>
    </source>
</evidence>
<feature type="region of interest" description="Disordered" evidence="10">
    <location>
        <begin position="198"/>
        <end position="264"/>
    </location>
</feature>
<evidence type="ECO:0000256" key="5">
    <source>
        <dbReference type="ARBA" id="ARBA00023134"/>
    </source>
</evidence>
<dbReference type="InterPro" id="IPR011645">
    <property type="entry name" value="HNOB_dom_associated"/>
</dbReference>
<dbReference type="Gene3D" id="3.30.70.1230">
    <property type="entry name" value="Nucleotide cyclase"/>
    <property type="match status" value="1"/>
</dbReference>
<dbReference type="GO" id="GO:0019826">
    <property type="term" value="F:oxygen sensor activity"/>
    <property type="evidence" value="ECO:0007669"/>
    <property type="project" value="TreeGrafter"/>
</dbReference>
<comment type="similarity">
    <text evidence="8">Belongs to the adenylyl cyclase class-4/guanylyl cyclase family.</text>
</comment>
<feature type="compositionally biased region" description="Low complexity" evidence="10">
    <location>
        <begin position="1021"/>
        <end position="1036"/>
    </location>
</feature>
<feature type="compositionally biased region" description="Basic and acidic residues" evidence="10">
    <location>
        <begin position="305"/>
        <end position="316"/>
    </location>
</feature>